<organism evidence="15 16">
    <name type="scientific">Ramazzottius varieornatus</name>
    <name type="common">Water bear</name>
    <name type="synonym">Tardigrade</name>
    <dbReference type="NCBI Taxonomy" id="947166"/>
    <lineage>
        <taxon>Eukaryota</taxon>
        <taxon>Metazoa</taxon>
        <taxon>Ecdysozoa</taxon>
        <taxon>Tardigrada</taxon>
        <taxon>Eutardigrada</taxon>
        <taxon>Parachela</taxon>
        <taxon>Hypsibioidea</taxon>
        <taxon>Ramazzottiidae</taxon>
        <taxon>Ramazzottius</taxon>
    </lineage>
</organism>
<evidence type="ECO:0000256" key="2">
    <source>
        <dbReference type="ARBA" id="ARBA00004236"/>
    </source>
</evidence>
<keyword evidence="10 11" id="KW-0407">Ion channel</keyword>
<dbReference type="SUPFAM" id="SSF90112">
    <property type="entry name" value="Neurotransmitter-gated ion-channel transmembrane pore"/>
    <property type="match status" value="1"/>
</dbReference>
<evidence type="ECO:0008006" key="17">
    <source>
        <dbReference type="Google" id="ProtNLM"/>
    </source>
</evidence>
<dbReference type="InterPro" id="IPR038050">
    <property type="entry name" value="Neuro_actylchol_rec"/>
</dbReference>
<comment type="caution">
    <text evidence="15">The sequence shown here is derived from an EMBL/GenBank/DDBJ whole genome shotgun (WGS) entry which is preliminary data.</text>
</comment>
<dbReference type="PROSITE" id="PS51257">
    <property type="entry name" value="PROKAR_LIPOPROTEIN"/>
    <property type="match status" value="1"/>
</dbReference>
<comment type="subcellular location">
    <subcellularLocation>
        <location evidence="2">Cell membrane</location>
    </subcellularLocation>
    <subcellularLocation>
        <location evidence="1">Membrane</location>
        <topology evidence="1">Multi-pass membrane protein</topology>
    </subcellularLocation>
</comment>
<keyword evidence="5 11" id="KW-0812">Transmembrane</keyword>
<feature type="domain" description="Neurotransmitter-gated ion-channel ligand-binding" evidence="13">
    <location>
        <begin position="38"/>
        <end position="226"/>
    </location>
</feature>
<dbReference type="Pfam" id="PF02931">
    <property type="entry name" value="Neur_chan_LBD"/>
    <property type="match status" value="1"/>
</dbReference>
<feature type="transmembrane region" description="Helical" evidence="11">
    <location>
        <begin position="312"/>
        <end position="331"/>
    </location>
</feature>
<feature type="region of interest" description="Disordered" evidence="12">
    <location>
        <begin position="345"/>
        <end position="367"/>
    </location>
</feature>
<dbReference type="CDD" id="cd18987">
    <property type="entry name" value="LGIC_ECD_anion"/>
    <property type="match status" value="1"/>
</dbReference>
<dbReference type="Pfam" id="PF02932">
    <property type="entry name" value="Neur_chan_memb"/>
    <property type="match status" value="1"/>
</dbReference>
<dbReference type="InterPro" id="IPR036719">
    <property type="entry name" value="Neuro-gated_channel_TM_sf"/>
</dbReference>
<evidence type="ECO:0000256" key="3">
    <source>
        <dbReference type="ARBA" id="ARBA00022448"/>
    </source>
</evidence>
<reference evidence="15 16" key="1">
    <citation type="journal article" date="2016" name="Nat. Commun.">
        <title>Extremotolerant tardigrade genome and improved radiotolerance of human cultured cells by tardigrade-unique protein.</title>
        <authorList>
            <person name="Hashimoto T."/>
            <person name="Horikawa D.D."/>
            <person name="Saito Y."/>
            <person name="Kuwahara H."/>
            <person name="Kozuka-Hata H."/>
            <person name="Shin-I T."/>
            <person name="Minakuchi Y."/>
            <person name="Ohishi K."/>
            <person name="Motoyama A."/>
            <person name="Aizu T."/>
            <person name="Enomoto A."/>
            <person name="Kondo K."/>
            <person name="Tanaka S."/>
            <person name="Hara Y."/>
            <person name="Koshikawa S."/>
            <person name="Sagara H."/>
            <person name="Miura T."/>
            <person name="Yokobori S."/>
            <person name="Miyagawa K."/>
            <person name="Suzuki Y."/>
            <person name="Kubo T."/>
            <person name="Oyama M."/>
            <person name="Kohara Y."/>
            <person name="Fujiyama A."/>
            <person name="Arakawa K."/>
            <person name="Katayama T."/>
            <person name="Toyoda A."/>
            <person name="Kunieda T."/>
        </authorList>
    </citation>
    <scope>NUCLEOTIDE SEQUENCE [LARGE SCALE GENOMIC DNA]</scope>
    <source>
        <strain evidence="15 16">YOKOZUNA-1</strain>
    </source>
</reference>
<keyword evidence="9 11" id="KW-0472">Membrane</keyword>
<gene>
    <name evidence="15" type="primary">RvY_03514-1</name>
    <name evidence="15" type="synonym">RvY_03514.1</name>
    <name evidence="15" type="ORF">RvY_03514</name>
</gene>
<evidence type="ECO:0000259" key="13">
    <source>
        <dbReference type="Pfam" id="PF02931"/>
    </source>
</evidence>
<dbReference type="Proteomes" id="UP000186922">
    <property type="component" value="Unassembled WGS sequence"/>
</dbReference>
<protein>
    <recommendedName>
        <fullName evidence="17">Neurotransmitter-gated ion-channel ligand-binding domain-containing protein</fullName>
    </recommendedName>
</protein>
<feature type="transmembrane region" description="Helical" evidence="11">
    <location>
        <begin position="280"/>
        <end position="297"/>
    </location>
</feature>
<evidence type="ECO:0000256" key="1">
    <source>
        <dbReference type="ARBA" id="ARBA00004141"/>
    </source>
</evidence>
<keyword evidence="4" id="KW-1003">Cell membrane</keyword>
<keyword evidence="8 11" id="KW-0406">Ion transport</keyword>
<dbReference type="PROSITE" id="PS00236">
    <property type="entry name" value="NEUROTR_ION_CHANNEL"/>
    <property type="match status" value="1"/>
</dbReference>
<dbReference type="InterPro" id="IPR018000">
    <property type="entry name" value="Neurotransmitter_ion_chnl_CS"/>
</dbReference>
<dbReference type="InterPro" id="IPR006028">
    <property type="entry name" value="GABAA/Glycine_rcpt"/>
</dbReference>
<dbReference type="SUPFAM" id="SSF63712">
    <property type="entry name" value="Nicotinic receptor ligand binding domain-like"/>
    <property type="match status" value="1"/>
</dbReference>
<feature type="transmembrane region" description="Helical" evidence="11">
    <location>
        <begin position="255"/>
        <end position="273"/>
    </location>
</feature>
<name>A0A1D1UU19_RAMVA</name>
<evidence type="ECO:0000256" key="10">
    <source>
        <dbReference type="ARBA" id="ARBA00023303"/>
    </source>
</evidence>
<feature type="domain" description="Neurotransmitter-gated ion-channel transmembrane" evidence="14">
    <location>
        <begin position="254"/>
        <end position="457"/>
    </location>
</feature>
<feature type="compositionally biased region" description="Polar residues" evidence="12">
    <location>
        <begin position="345"/>
        <end position="364"/>
    </location>
</feature>
<evidence type="ECO:0000256" key="7">
    <source>
        <dbReference type="ARBA" id="ARBA00022989"/>
    </source>
</evidence>
<keyword evidence="16" id="KW-1185">Reference proteome</keyword>
<keyword evidence="7 11" id="KW-1133">Transmembrane helix</keyword>
<dbReference type="Gene3D" id="1.20.58.390">
    <property type="entry name" value="Neurotransmitter-gated ion-channel transmembrane domain"/>
    <property type="match status" value="1"/>
</dbReference>
<evidence type="ECO:0000256" key="9">
    <source>
        <dbReference type="ARBA" id="ARBA00023136"/>
    </source>
</evidence>
<dbReference type="FunFam" id="2.70.170.10:FF:000045">
    <property type="entry name" value="Predicted protein"/>
    <property type="match status" value="1"/>
</dbReference>
<proteinExistence type="inferred from homology"/>
<comment type="similarity">
    <text evidence="11">Belongs to the ligand-gated ion channel (TC 1.A.9) family.</text>
</comment>
<evidence type="ECO:0000256" key="12">
    <source>
        <dbReference type="SAM" id="MobiDB-lite"/>
    </source>
</evidence>
<dbReference type="Gene3D" id="2.70.170.10">
    <property type="entry name" value="Neurotransmitter-gated ion-channel ligand-binding domain"/>
    <property type="match status" value="1"/>
</dbReference>
<dbReference type="AlphaFoldDB" id="A0A1D1UU19"/>
<dbReference type="InterPro" id="IPR006029">
    <property type="entry name" value="Neurotrans-gated_channel_TM"/>
</dbReference>
<keyword evidence="3 11" id="KW-0813">Transport</keyword>
<dbReference type="NCBIfam" id="TIGR00860">
    <property type="entry name" value="LIC"/>
    <property type="match status" value="1"/>
</dbReference>
<evidence type="ECO:0000256" key="8">
    <source>
        <dbReference type="ARBA" id="ARBA00023065"/>
    </source>
</evidence>
<dbReference type="PRINTS" id="PR00252">
    <property type="entry name" value="NRIONCHANNEL"/>
</dbReference>
<dbReference type="PANTHER" id="PTHR18945">
    <property type="entry name" value="NEUROTRANSMITTER GATED ION CHANNEL"/>
    <property type="match status" value="1"/>
</dbReference>
<dbReference type="InterPro" id="IPR006201">
    <property type="entry name" value="Neur_channel"/>
</dbReference>
<dbReference type="GO" id="GO:0004888">
    <property type="term" value="F:transmembrane signaling receptor activity"/>
    <property type="evidence" value="ECO:0007669"/>
    <property type="project" value="InterPro"/>
</dbReference>
<dbReference type="InterPro" id="IPR036734">
    <property type="entry name" value="Neur_chan_lig-bd_sf"/>
</dbReference>
<dbReference type="GO" id="GO:0005886">
    <property type="term" value="C:plasma membrane"/>
    <property type="evidence" value="ECO:0007669"/>
    <property type="project" value="UniProtKB-SubCell"/>
</dbReference>
<dbReference type="EMBL" id="BDGG01000002">
    <property type="protein sequence ID" value="GAU91212.1"/>
    <property type="molecule type" value="Genomic_DNA"/>
</dbReference>
<evidence type="ECO:0000313" key="16">
    <source>
        <dbReference type="Proteomes" id="UP000186922"/>
    </source>
</evidence>
<keyword evidence="6" id="KW-0732">Signal</keyword>
<evidence type="ECO:0000259" key="14">
    <source>
        <dbReference type="Pfam" id="PF02932"/>
    </source>
</evidence>
<evidence type="ECO:0000256" key="11">
    <source>
        <dbReference type="RuleBase" id="RU000687"/>
    </source>
</evidence>
<accession>A0A1D1UU19</accession>
<dbReference type="InterPro" id="IPR006202">
    <property type="entry name" value="Neur_chan_lig-bd"/>
</dbReference>
<evidence type="ECO:0000256" key="6">
    <source>
        <dbReference type="ARBA" id="ARBA00022729"/>
    </source>
</evidence>
<sequence>MLLKNLSIMPVFVKFWTWLFTLHILLSVGSCREFPHYLFQSLMKGYNKEEWPSYQEGPGKPTRVYIEIFIVSISSINAESMDYVVDFLLTQHWRDPRLQFSENVSKVLELHQLRQIKKLWLPDPYIINAKSAYFHEITLPNRFARVTTNGNVTYNARLTAKLSCQMQLRLYPMDTQECEIYLESYGYSTEILYFHWHWDDATAFDLAENLELPNFLIANRTKLECVDTYSMGLFSCLKVKLKLGRRVSYHLTQTYLPTFLIVSISWVTFWLSVEAVPARVSLGITTLLTMTTLISGAKQGLPAVSYIKALDVWMGTCTFFVFSTLLEYVIVSKVSRRKMPTFVASKNASGNNHVPRSRTLSSGTGKYDHSQYVATPNHRPLTATGKSPSQNHFRPHKLAIPPQNGSFEFDLESPHQETYTPGPNRTMLSAAQQAKRIDVIARVLFPSLFGAFNFVYWTYYLLQSWDQEVHT</sequence>
<evidence type="ECO:0000313" key="15">
    <source>
        <dbReference type="EMBL" id="GAU91212.1"/>
    </source>
</evidence>
<dbReference type="OrthoDB" id="407674at2759"/>
<dbReference type="STRING" id="947166.A0A1D1UU19"/>
<feature type="transmembrane region" description="Helical" evidence="11">
    <location>
        <begin position="443"/>
        <end position="462"/>
    </location>
</feature>
<dbReference type="PRINTS" id="PR00253">
    <property type="entry name" value="GABAARECEPTR"/>
</dbReference>
<dbReference type="CDD" id="cd19049">
    <property type="entry name" value="LGIC_TM_anion"/>
    <property type="match status" value="1"/>
</dbReference>
<evidence type="ECO:0000256" key="4">
    <source>
        <dbReference type="ARBA" id="ARBA00022475"/>
    </source>
</evidence>
<dbReference type="GO" id="GO:0005230">
    <property type="term" value="F:extracellular ligand-gated monoatomic ion channel activity"/>
    <property type="evidence" value="ECO:0007669"/>
    <property type="project" value="InterPro"/>
</dbReference>
<evidence type="ECO:0000256" key="5">
    <source>
        <dbReference type="ARBA" id="ARBA00022692"/>
    </source>
</evidence>